<feature type="transmembrane region" description="Helical" evidence="5">
    <location>
        <begin position="254"/>
        <end position="273"/>
    </location>
</feature>
<reference evidence="8" key="1">
    <citation type="journal article" date="2019" name="Int. J. Syst. Evol. Microbiol.">
        <title>The Global Catalogue of Microorganisms (GCM) 10K type strain sequencing project: providing services to taxonomists for standard genome sequencing and annotation.</title>
        <authorList>
            <consortium name="The Broad Institute Genomics Platform"/>
            <consortium name="The Broad Institute Genome Sequencing Center for Infectious Disease"/>
            <person name="Wu L."/>
            <person name="Ma J."/>
        </authorList>
    </citation>
    <scope>NUCLEOTIDE SEQUENCE [LARGE SCALE GENOMIC DNA]</scope>
    <source>
        <strain evidence="8">CGMCC 1.15288</strain>
    </source>
</reference>
<dbReference type="Gene3D" id="1.20.1560.10">
    <property type="entry name" value="ABC transporter type 1, transmembrane domain"/>
    <property type="match status" value="1"/>
</dbReference>
<comment type="subcellular location">
    <subcellularLocation>
        <location evidence="1">Cell membrane</location>
        <topology evidence="1">Multi-pass membrane protein</topology>
    </subcellularLocation>
</comment>
<dbReference type="Pfam" id="PF13748">
    <property type="entry name" value="ABC_membrane_3"/>
    <property type="match status" value="1"/>
</dbReference>
<evidence type="ECO:0000313" key="7">
    <source>
        <dbReference type="EMBL" id="GGH51214.1"/>
    </source>
</evidence>
<dbReference type="InterPro" id="IPR036640">
    <property type="entry name" value="ABC1_TM_sf"/>
</dbReference>
<dbReference type="SUPFAM" id="SSF90123">
    <property type="entry name" value="ABC transporter transmembrane region"/>
    <property type="match status" value="1"/>
</dbReference>
<evidence type="ECO:0000256" key="4">
    <source>
        <dbReference type="ARBA" id="ARBA00023136"/>
    </source>
</evidence>
<feature type="domain" description="ABC transmembrane type-1" evidence="6">
    <location>
        <begin position="39"/>
        <end position="205"/>
    </location>
</feature>
<comment type="caution">
    <text evidence="7">The sequence shown here is derived from an EMBL/GenBank/DDBJ whole genome shotgun (WGS) entry which is preliminary data.</text>
</comment>
<name>A0ABQ1Z7W6_9BACT</name>
<dbReference type="EMBL" id="BMIA01000005">
    <property type="protein sequence ID" value="GGH51214.1"/>
    <property type="molecule type" value="Genomic_DNA"/>
</dbReference>
<organism evidence="7 8">
    <name type="scientific">Dyadobacter endophyticus</name>
    <dbReference type="NCBI Taxonomy" id="1749036"/>
    <lineage>
        <taxon>Bacteria</taxon>
        <taxon>Pseudomonadati</taxon>
        <taxon>Bacteroidota</taxon>
        <taxon>Cytophagia</taxon>
        <taxon>Cytophagales</taxon>
        <taxon>Spirosomataceae</taxon>
        <taxon>Dyadobacter</taxon>
    </lineage>
</organism>
<feature type="transmembrane region" description="Helical" evidence="5">
    <location>
        <begin position="152"/>
        <end position="176"/>
    </location>
</feature>
<dbReference type="Proteomes" id="UP000600214">
    <property type="component" value="Unassembled WGS sequence"/>
</dbReference>
<keyword evidence="4 5" id="KW-0472">Membrane</keyword>
<gene>
    <name evidence="7" type="ORF">GCM10007423_54440</name>
</gene>
<keyword evidence="2 5" id="KW-0812">Transmembrane</keyword>
<evidence type="ECO:0000259" key="6">
    <source>
        <dbReference type="PROSITE" id="PS50929"/>
    </source>
</evidence>
<feature type="transmembrane region" description="Helical" evidence="5">
    <location>
        <begin position="229"/>
        <end position="248"/>
    </location>
</feature>
<evidence type="ECO:0000256" key="2">
    <source>
        <dbReference type="ARBA" id="ARBA00022692"/>
    </source>
</evidence>
<feature type="transmembrane region" description="Helical" evidence="5">
    <location>
        <begin position="35"/>
        <end position="55"/>
    </location>
</feature>
<evidence type="ECO:0000256" key="1">
    <source>
        <dbReference type="ARBA" id="ARBA00004651"/>
    </source>
</evidence>
<evidence type="ECO:0000256" key="5">
    <source>
        <dbReference type="SAM" id="Phobius"/>
    </source>
</evidence>
<dbReference type="RefSeq" id="WP_229223328.1">
    <property type="nucleotide sequence ID" value="NZ_BMIA01000005.1"/>
</dbReference>
<sequence length="295" mass="34054">MEISRDEIAHESAGIESKTAFSQVELFRLHRLKFLITYFFTITENVISLSIPYFTGLAINDALEGRFLGLIYYAGLWTVHGLTHVVRQTYNIRTFSKIYRDVAVNVVRDQKDRGIETSKIIARSGLSREFVDFFERNVPDIINTLFKSLGALGMLIMFDWGIVVFCIILLLPLYVINKRYAKKSLDLNSGINDQYEKEVGVLTRNDPADVWDHYNALRNWRIKIIDTQVINWATMELFIIIIACMIIIRAGALGLYAAGTIYSIISYMWNFIYSLDKVPALVQQISRLKDIKRRM</sequence>
<keyword evidence="3 5" id="KW-1133">Transmembrane helix</keyword>
<proteinExistence type="predicted"/>
<protein>
    <submittedName>
        <fullName evidence="7">Membrane protein</fullName>
    </submittedName>
</protein>
<dbReference type="PROSITE" id="PS50929">
    <property type="entry name" value="ABC_TM1F"/>
    <property type="match status" value="1"/>
</dbReference>
<accession>A0ABQ1Z7W6</accession>
<evidence type="ECO:0000256" key="3">
    <source>
        <dbReference type="ARBA" id="ARBA00022989"/>
    </source>
</evidence>
<evidence type="ECO:0000313" key="8">
    <source>
        <dbReference type="Proteomes" id="UP000600214"/>
    </source>
</evidence>
<keyword evidence="8" id="KW-1185">Reference proteome</keyword>
<dbReference type="InterPro" id="IPR011527">
    <property type="entry name" value="ABC1_TM_dom"/>
</dbReference>